<organism evidence="4 5">
    <name type="scientific">Heligmosomoides polygyrus</name>
    <name type="common">Parasitic roundworm</name>
    <dbReference type="NCBI Taxonomy" id="6339"/>
    <lineage>
        <taxon>Eukaryota</taxon>
        <taxon>Metazoa</taxon>
        <taxon>Ecdysozoa</taxon>
        <taxon>Nematoda</taxon>
        <taxon>Chromadorea</taxon>
        <taxon>Rhabditida</taxon>
        <taxon>Rhabditina</taxon>
        <taxon>Rhabditomorpha</taxon>
        <taxon>Strongyloidea</taxon>
        <taxon>Heligmosomidae</taxon>
        <taxon>Heligmosomoides</taxon>
    </lineage>
</organism>
<dbReference type="InterPro" id="IPR009348">
    <property type="entry name" value="NPR2-like"/>
</dbReference>
<dbReference type="Proteomes" id="UP000050761">
    <property type="component" value="Unassembled WGS sequence"/>
</dbReference>
<evidence type="ECO:0000256" key="2">
    <source>
        <dbReference type="SAM" id="Phobius"/>
    </source>
</evidence>
<evidence type="ECO:0000313" key="3">
    <source>
        <dbReference type="EMBL" id="VDP61219.1"/>
    </source>
</evidence>
<dbReference type="PANTHER" id="PTHR12991">
    <property type="entry name" value="NITROGEN PERMEASE REGULATOR 2/TUMOR SUPPRESSOR CANDIDATE 4"/>
    <property type="match status" value="1"/>
</dbReference>
<protein>
    <submittedName>
        <fullName evidence="5">NPH3 domain-containing protein</fullName>
    </submittedName>
</protein>
<dbReference type="GO" id="GO:0005774">
    <property type="term" value="C:vacuolar membrane"/>
    <property type="evidence" value="ECO:0007669"/>
    <property type="project" value="TreeGrafter"/>
</dbReference>
<reference evidence="5" key="2">
    <citation type="submission" date="2019-09" db="UniProtKB">
        <authorList>
            <consortium name="WormBaseParasite"/>
        </authorList>
    </citation>
    <scope>IDENTIFICATION</scope>
</reference>
<dbReference type="EMBL" id="UZAH01042125">
    <property type="protein sequence ID" value="VDP61219.1"/>
    <property type="molecule type" value="Genomic_DNA"/>
</dbReference>
<dbReference type="GO" id="GO:0005096">
    <property type="term" value="F:GTPase activator activity"/>
    <property type="evidence" value="ECO:0007669"/>
    <property type="project" value="TreeGrafter"/>
</dbReference>
<evidence type="ECO:0000313" key="5">
    <source>
        <dbReference type="WBParaSite" id="HPBE_0002713001-mRNA-1"/>
    </source>
</evidence>
<evidence type="ECO:0000256" key="1">
    <source>
        <dbReference type="ARBA" id="ARBA00008433"/>
    </source>
</evidence>
<sequence>MEGTIQTSVGTSIECVFEILVQGHSHGIVGECVFPVTELTTLYLKLCPSYRGVEPPKVNLYMVPMFIRASQLTPTIIDKMDVLSQKIIPKIDGIRCVKEIATEVEIDPDLVMRCVRNLHFYECISLVPLFLYSNTYVATEKLHDFYNNPSEIEVHSHKLLHFSFFRKLVHTCSLLQCALSFIYSFSLLLLST</sequence>
<name>A0A183GWR0_HELPZ</name>
<accession>A0A183GWR0</accession>
<dbReference type="GO" id="GO:0010508">
    <property type="term" value="P:positive regulation of autophagy"/>
    <property type="evidence" value="ECO:0007669"/>
    <property type="project" value="TreeGrafter"/>
</dbReference>
<gene>
    <name evidence="3" type="ORF">HPBE_LOCUS27132</name>
</gene>
<feature type="transmembrane region" description="Helical" evidence="2">
    <location>
        <begin position="168"/>
        <end position="190"/>
    </location>
</feature>
<dbReference type="PANTHER" id="PTHR12991:SF10">
    <property type="entry name" value="GATOR COMPLEX PROTEIN NPRL2"/>
    <property type="match status" value="1"/>
</dbReference>
<dbReference type="WBParaSite" id="HPBE_0002713001-mRNA-1">
    <property type="protein sequence ID" value="HPBE_0002713001-mRNA-1"/>
    <property type="gene ID" value="HPBE_0002713001"/>
</dbReference>
<evidence type="ECO:0000313" key="4">
    <source>
        <dbReference type="Proteomes" id="UP000050761"/>
    </source>
</evidence>
<dbReference type="OrthoDB" id="338854at2759"/>
<dbReference type="Pfam" id="PF06218">
    <property type="entry name" value="NPR2"/>
    <property type="match status" value="1"/>
</dbReference>
<proteinExistence type="inferred from homology"/>
<reference evidence="3 4" key="1">
    <citation type="submission" date="2018-11" db="EMBL/GenBank/DDBJ databases">
        <authorList>
            <consortium name="Pathogen Informatics"/>
        </authorList>
    </citation>
    <scope>NUCLEOTIDE SEQUENCE [LARGE SCALE GENOMIC DNA]</scope>
</reference>
<dbReference type="GO" id="GO:1904262">
    <property type="term" value="P:negative regulation of TORC1 signaling"/>
    <property type="evidence" value="ECO:0007669"/>
    <property type="project" value="TreeGrafter"/>
</dbReference>
<keyword evidence="4" id="KW-1185">Reference proteome</keyword>
<dbReference type="AlphaFoldDB" id="A0A183GWR0"/>
<accession>A0A3P8IX26</accession>
<dbReference type="GO" id="GO:1990130">
    <property type="term" value="C:GATOR1 complex"/>
    <property type="evidence" value="ECO:0007669"/>
    <property type="project" value="TreeGrafter"/>
</dbReference>
<keyword evidence="2" id="KW-0472">Membrane</keyword>
<dbReference type="GO" id="GO:0034198">
    <property type="term" value="P:cellular response to amino acid starvation"/>
    <property type="evidence" value="ECO:0007669"/>
    <property type="project" value="TreeGrafter"/>
</dbReference>
<keyword evidence="2" id="KW-1133">Transmembrane helix</keyword>
<comment type="similarity">
    <text evidence="1">Belongs to the NPR2 family.</text>
</comment>
<keyword evidence="2" id="KW-0812">Transmembrane</keyword>